<dbReference type="InterPro" id="IPR000271">
    <property type="entry name" value="Ribosomal_bL34"/>
</dbReference>
<sequence>MPRLSPFRPLLRAATRTTTTHIATPTLTAIPTPIASTSSPTTPLVRTSTPKLVPCPLLRRPQFTSPLFGGTSTSSVLSPLASNKNVGTVGEQVRTVTYGSEYQPSQRIRKRRHGFLARIKTKNGKKTITRRRFRGKAKLSH</sequence>
<dbReference type="OrthoDB" id="431691at2759"/>
<name>I2FXP3_USTHO</name>
<dbReference type="HAMAP" id="MF_00391">
    <property type="entry name" value="Ribosomal_bL34"/>
    <property type="match status" value="1"/>
</dbReference>
<reference evidence="5 6" key="1">
    <citation type="journal article" date="2012" name="Plant Cell">
        <title>Genome comparison of barley and maize smut fungi reveals targeted loss of RNA silencing components and species-specific presence of transposable elements.</title>
        <authorList>
            <person name="Laurie J.D."/>
            <person name="Ali S."/>
            <person name="Linning R."/>
            <person name="Mannhaupt G."/>
            <person name="Wong P."/>
            <person name="Gueldener U."/>
            <person name="Muensterkoetter M."/>
            <person name="Moore R."/>
            <person name="Kahmann R."/>
            <person name="Bakkeren G."/>
            <person name="Schirawski J."/>
        </authorList>
    </citation>
    <scope>NUCLEOTIDE SEQUENCE [LARGE SCALE GENOMIC DNA]</scope>
    <source>
        <strain evidence="6">Uh4875-4</strain>
    </source>
</reference>
<protein>
    <recommendedName>
        <fullName evidence="4">Large ribosomal subunit protein bL34m</fullName>
    </recommendedName>
</protein>
<evidence type="ECO:0000256" key="1">
    <source>
        <dbReference type="ARBA" id="ARBA00010111"/>
    </source>
</evidence>
<proteinExistence type="inferred from homology"/>
<evidence type="ECO:0000256" key="3">
    <source>
        <dbReference type="ARBA" id="ARBA00023274"/>
    </source>
</evidence>
<evidence type="ECO:0000256" key="4">
    <source>
        <dbReference type="ARBA" id="ARBA00035274"/>
    </source>
</evidence>
<comment type="similarity">
    <text evidence="1">Belongs to the bacterial ribosomal protein bL34 family.</text>
</comment>
<accession>I2FXP3</accession>
<dbReference type="Proteomes" id="UP000006174">
    <property type="component" value="Unassembled WGS sequence"/>
</dbReference>
<comment type="caution">
    <text evidence="5">The sequence shown here is derived from an EMBL/GenBank/DDBJ whole genome shotgun (WGS) entry which is preliminary data.</text>
</comment>
<dbReference type="GO" id="GO:0005762">
    <property type="term" value="C:mitochondrial large ribosomal subunit"/>
    <property type="evidence" value="ECO:0007669"/>
    <property type="project" value="TreeGrafter"/>
</dbReference>
<gene>
    <name evidence="5" type="ORF">UHOR_08434</name>
</gene>
<dbReference type="Gene3D" id="1.10.287.3980">
    <property type="match status" value="1"/>
</dbReference>
<dbReference type="Pfam" id="PF00468">
    <property type="entry name" value="Ribosomal_L34"/>
    <property type="match status" value="1"/>
</dbReference>
<dbReference type="GO" id="GO:0006412">
    <property type="term" value="P:translation"/>
    <property type="evidence" value="ECO:0007669"/>
    <property type="project" value="InterPro"/>
</dbReference>
<organism evidence="5 6">
    <name type="scientific">Ustilago hordei</name>
    <name type="common">Barley covered smut fungus</name>
    <dbReference type="NCBI Taxonomy" id="120017"/>
    <lineage>
        <taxon>Eukaryota</taxon>
        <taxon>Fungi</taxon>
        <taxon>Dikarya</taxon>
        <taxon>Basidiomycota</taxon>
        <taxon>Ustilaginomycotina</taxon>
        <taxon>Ustilaginomycetes</taxon>
        <taxon>Ustilaginales</taxon>
        <taxon>Ustilaginaceae</taxon>
        <taxon>Ustilago</taxon>
    </lineage>
</organism>
<evidence type="ECO:0000313" key="5">
    <source>
        <dbReference type="EMBL" id="CCF51686.1"/>
    </source>
</evidence>
<evidence type="ECO:0000256" key="2">
    <source>
        <dbReference type="ARBA" id="ARBA00022980"/>
    </source>
</evidence>
<keyword evidence="2 5" id="KW-0689">Ribosomal protein</keyword>
<dbReference type="PANTHER" id="PTHR14503">
    <property type="entry name" value="MITOCHONDRIAL RIBOSOMAL PROTEIN 34 FAMILY MEMBER"/>
    <property type="match status" value="1"/>
</dbReference>
<dbReference type="GO" id="GO:0003735">
    <property type="term" value="F:structural constituent of ribosome"/>
    <property type="evidence" value="ECO:0007669"/>
    <property type="project" value="InterPro"/>
</dbReference>
<dbReference type="eggNOG" id="KOG4612">
    <property type="taxonomic scope" value="Eukaryota"/>
</dbReference>
<dbReference type="HOGENOM" id="CLU_129938_0_0_1"/>
<dbReference type="EMBL" id="CAGI01000166">
    <property type="protein sequence ID" value="CCF51686.1"/>
    <property type="molecule type" value="Genomic_DNA"/>
</dbReference>
<dbReference type="NCBIfam" id="TIGR01030">
    <property type="entry name" value="rpmH_bact"/>
    <property type="match status" value="1"/>
</dbReference>
<evidence type="ECO:0000313" key="6">
    <source>
        <dbReference type="Proteomes" id="UP000006174"/>
    </source>
</evidence>
<dbReference type="PANTHER" id="PTHR14503:SF4">
    <property type="entry name" value="LARGE RIBOSOMAL SUBUNIT PROTEIN BL34M"/>
    <property type="match status" value="1"/>
</dbReference>
<dbReference type="STRING" id="1128400.I2FXP3"/>
<dbReference type="OMA" id="APMAYGP"/>
<keyword evidence="6" id="KW-1185">Reference proteome</keyword>
<dbReference type="AlphaFoldDB" id="I2FXP3"/>
<dbReference type="FunFam" id="1.10.287.3980:FF:000001">
    <property type="entry name" value="Mitochondrial ribosomal protein L34"/>
    <property type="match status" value="1"/>
</dbReference>
<keyword evidence="3" id="KW-0687">Ribonucleoprotein</keyword>